<dbReference type="Pfam" id="PF22754">
    <property type="entry name" value="bHLH-TF_ACT-like_plant"/>
    <property type="match status" value="1"/>
</dbReference>
<dbReference type="InterPro" id="IPR051358">
    <property type="entry name" value="TF_AMS/ICE1/BHLH6-like"/>
</dbReference>
<reference evidence="8 12" key="1">
    <citation type="journal article" date="2017" name="Nature">
        <title>The sunflower genome provides insights into oil metabolism, flowering and Asterid evolution.</title>
        <authorList>
            <person name="Badouin H."/>
            <person name="Gouzy J."/>
            <person name="Grassa C.J."/>
            <person name="Murat F."/>
            <person name="Staton S.E."/>
            <person name="Cottret L."/>
            <person name="Lelandais-Briere C."/>
            <person name="Owens G.L."/>
            <person name="Carrere S."/>
            <person name="Mayjonade B."/>
            <person name="Legrand L."/>
            <person name="Gill N."/>
            <person name="Kane N.C."/>
            <person name="Bowers J.E."/>
            <person name="Hubner S."/>
            <person name="Bellec A."/>
            <person name="Berard A."/>
            <person name="Berges H."/>
            <person name="Blanchet N."/>
            <person name="Boniface M.C."/>
            <person name="Brunel D."/>
            <person name="Catrice O."/>
            <person name="Chaidir N."/>
            <person name="Claudel C."/>
            <person name="Donnadieu C."/>
            <person name="Faraut T."/>
            <person name="Fievet G."/>
            <person name="Helmstetter N."/>
            <person name="King M."/>
            <person name="Knapp S.J."/>
            <person name="Lai Z."/>
            <person name="Le Paslier M.C."/>
            <person name="Lippi Y."/>
            <person name="Lorenzon L."/>
            <person name="Mandel J.R."/>
            <person name="Marage G."/>
            <person name="Marchand G."/>
            <person name="Marquand E."/>
            <person name="Bret-Mestries E."/>
            <person name="Morien E."/>
            <person name="Nambeesan S."/>
            <person name="Nguyen T."/>
            <person name="Pegot-Espagnet P."/>
            <person name="Pouilly N."/>
            <person name="Raftis F."/>
            <person name="Sallet E."/>
            <person name="Schiex T."/>
            <person name="Thomas J."/>
            <person name="Vandecasteele C."/>
            <person name="Vares D."/>
            <person name="Vear F."/>
            <person name="Vautrin S."/>
            <person name="Crespi M."/>
            <person name="Mangin B."/>
            <person name="Burke J.M."/>
            <person name="Salse J."/>
            <person name="Munos S."/>
            <person name="Vincourt P."/>
            <person name="Rieseberg L.H."/>
            <person name="Langlade N.B."/>
        </authorList>
    </citation>
    <scope>NUCLEOTIDE SEQUENCE [LARGE SCALE GENOMIC DNA]</scope>
    <source>
        <strain evidence="12">cv. SF193</strain>
        <tissue evidence="8">Leaves</tissue>
    </source>
</reference>
<dbReference type="EMBL" id="MNCJ02000317">
    <property type="protein sequence ID" value="KAF5817142.1"/>
    <property type="molecule type" value="Genomic_DNA"/>
</dbReference>
<keyword evidence="8" id="KW-0238">DNA-binding</keyword>
<evidence type="ECO:0000313" key="9">
    <source>
        <dbReference type="EMBL" id="KAF5817143.1"/>
    </source>
</evidence>
<gene>
    <name evidence="10" type="ORF">HannXRQ_Chr02g0034261</name>
    <name evidence="11" type="ORF">HannXRQ_Chr02g0034271</name>
    <name evidence="8" type="ORF">HanXRQr2_Chr02g0049531</name>
    <name evidence="9" type="ORF">HanXRQr2_Chr02g0049541</name>
</gene>
<feature type="domain" description="Plant bHLH transcription factor ACT-like" evidence="7">
    <location>
        <begin position="84"/>
        <end position="135"/>
    </location>
</feature>
<dbReference type="Gramene" id="mRNA:HanXRQr2_Chr02g0049531">
    <property type="protein sequence ID" value="mRNA:HanXRQr2_Chr02g0049531"/>
    <property type="gene ID" value="HanXRQr2_Chr02g0049531"/>
</dbReference>
<dbReference type="GO" id="GO:0005634">
    <property type="term" value="C:nucleus"/>
    <property type="evidence" value="ECO:0000318"/>
    <property type="project" value="GO_Central"/>
</dbReference>
<dbReference type="Proteomes" id="UP000215914">
    <property type="component" value="Chromosome 2"/>
</dbReference>
<evidence type="ECO:0000256" key="1">
    <source>
        <dbReference type="ARBA" id="ARBA00004123"/>
    </source>
</evidence>
<dbReference type="GO" id="GO:0003700">
    <property type="term" value="F:DNA-binding transcription factor activity"/>
    <property type="evidence" value="ECO:0000318"/>
    <property type="project" value="GO_Central"/>
</dbReference>
<dbReference type="EMBL" id="CM007891">
    <property type="protein sequence ID" value="OTG33397.1"/>
    <property type="molecule type" value="Genomic_DNA"/>
</dbReference>
<dbReference type="Gramene" id="mRNA:HanXRQr2_Chr02g0049541">
    <property type="protein sequence ID" value="mRNA:HanXRQr2_Chr02g0049541"/>
    <property type="gene ID" value="HanXRQr2_Chr02g0049541"/>
</dbReference>
<keyword evidence="6" id="KW-1133">Transmembrane helix</keyword>
<keyword evidence="3" id="KW-0804">Transcription</keyword>
<dbReference type="EMBL" id="CM007891">
    <property type="protein sequence ID" value="OTG33398.1"/>
    <property type="molecule type" value="Genomic_DNA"/>
</dbReference>
<keyword evidence="6" id="KW-0812">Transmembrane</keyword>
<evidence type="ECO:0000256" key="3">
    <source>
        <dbReference type="ARBA" id="ARBA00023163"/>
    </source>
</evidence>
<dbReference type="GO" id="GO:0043565">
    <property type="term" value="F:sequence-specific DNA binding"/>
    <property type="evidence" value="ECO:0000318"/>
    <property type="project" value="GO_Central"/>
</dbReference>
<evidence type="ECO:0000256" key="6">
    <source>
        <dbReference type="SAM" id="Phobius"/>
    </source>
</evidence>
<dbReference type="GO" id="GO:0046983">
    <property type="term" value="F:protein dimerization activity"/>
    <property type="evidence" value="ECO:0007669"/>
    <property type="project" value="InterPro"/>
</dbReference>
<dbReference type="PANTHER" id="PTHR31945:SF147">
    <property type="entry name" value="TRANSCRIPTION FACTOR ICE1-LIKE"/>
    <property type="match status" value="1"/>
</dbReference>
<dbReference type="AlphaFoldDB" id="A0A251VCR0"/>
<reference evidence="8" key="3">
    <citation type="submission" date="2020-06" db="EMBL/GenBank/DDBJ databases">
        <title>Helianthus annuus Genome sequencing and assembly Release 2.</title>
        <authorList>
            <person name="Gouzy J."/>
            <person name="Langlade N."/>
            <person name="Munos S."/>
        </authorList>
    </citation>
    <scope>NUCLEOTIDE SEQUENCE</scope>
    <source>
        <tissue evidence="8">Leaves</tissue>
    </source>
</reference>
<dbReference type="EMBL" id="MNCJ02000317">
    <property type="protein sequence ID" value="KAF5817143.1"/>
    <property type="molecule type" value="Genomic_DNA"/>
</dbReference>
<dbReference type="PANTHER" id="PTHR31945">
    <property type="entry name" value="TRANSCRIPTION FACTOR SCREAM2-RELATED"/>
    <property type="match status" value="1"/>
</dbReference>
<keyword evidence="2" id="KW-0805">Transcription regulation</keyword>
<protein>
    <submittedName>
        <fullName evidence="8">Helix-loop-helix DNA-binding domain superfamily</fullName>
    </submittedName>
    <submittedName>
        <fullName evidence="11">Putative myc-type, basic helix-loop-helix (BHLH) domain-containing protein</fullName>
    </submittedName>
</protein>
<evidence type="ECO:0000313" key="11">
    <source>
        <dbReference type="EMBL" id="OTG33398.1"/>
    </source>
</evidence>
<evidence type="ECO:0000313" key="12">
    <source>
        <dbReference type="Proteomes" id="UP000215914"/>
    </source>
</evidence>
<feature type="transmembrane region" description="Helical" evidence="6">
    <location>
        <begin position="6"/>
        <end position="23"/>
    </location>
</feature>
<sequence length="146" mass="16058">MSSSCMAYVYVIMLLFHVSNYIYNVEQMDRASILGDAIAYLKDLSEKINKLELELNPARTTSLMPPPAGPSNIGGQVSPHPIRIEVRRSEGGAVVIHMSSGWRPGLLHSITKTLNDLGLELQQAVVSSFDGFTLDVYRAQVLAKKP</sequence>
<accession>A0A251VCR0</accession>
<evidence type="ECO:0000256" key="4">
    <source>
        <dbReference type="ARBA" id="ARBA00023242"/>
    </source>
</evidence>
<comment type="subcellular location">
    <subcellularLocation>
        <location evidence="1">Nucleus</location>
    </subcellularLocation>
</comment>
<keyword evidence="4" id="KW-0539">Nucleus</keyword>
<evidence type="ECO:0000256" key="2">
    <source>
        <dbReference type="ARBA" id="ARBA00023015"/>
    </source>
</evidence>
<dbReference type="InterPro" id="IPR054502">
    <property type="entry name" value="bHLH-TF_ACT-like_plant"/>
</dbReference>
<evidence type="ECO:0000256" key="5">
    <source>
        <dbReference type="SAM" id="Coils"/>
    </source>
</evidence>
<reference evidence="11" key="2">
    <citation type="submission" date="2017-02" db="EMBL/GenBank/DDBJ databases">
        <title>Sunflower complete genome.</title>
        <authorList>
            <person name="Langlade N."/>
            <person name="Munos S."/>
        </authorList>
    </citation>
    <scope>NUCLEOTIDE SEQUENCE [LARGE SCALE GENOMIC DNA]</scope>
    <source>
        <tissue evidence="11">Leaves</tissue>
    </source>
</reference>
<keyword evidence="6" id="KW-0472">Membrane</keyword>
<keyword evidence="5" id="KW-0175">Coiled coil</keyword>
<keyword evidence="12" id="KW-1185">Reference proteome</keyword>
<dbReference type="InterPro" id="IPR036638">
    <property type="entry name" value="HLH_DNA-bd_sf"/>
</dbReference>
<name>A0A251VCR0_HELAN</name>
<evidence type="ECO:0000313" key="10">
    <source>
        <dbReference type="EMBL" id="OTG33397.1"/>
    </source>
</evidence>
<feature type="coiled-coil region" evidence="5">
    <location>
        <begin position="34"/>
        <end position="61"/>
    </location>
</feature>
<dbReference type="SUPFAM" id="SSF47459">
    <property type="entry name" value="HLH, helix-loop-helix DNA-binding domain"/>
    <property type="match status" value="1"/>
</dbReference>
<organism evidence="11 12">
    <name type="scientific">Helianthus annuus</name>
    <name type="common">Common sunflower</name>
    <dbReference type="NCBI Taxonomy" id="4232"/>
    <lineage>
        <taxon>Eukaryota</taxon>
        <taxon>Viridiplantae</taxon>
        <taxon>Streptophyta</taxon>
        <taxon>Embryophyta</taxon>
        <taxon>Tracheophyta</taxon>
        <taxon>Spermatophyta</taxon>
        <taxon>Magnoliopsida</taxon>
        <taxon>eudicotyledons</taxon>
        <taxon>Gunneridae</taxon>
        <taxon>Pentapetalae</taxon>
        <taxon>asterids</taxon>
        <taxon>campanulids</taxon>
        <taxon>Asterales</taxon>
        <taxon>Asteraceae</taxon>
        <taxon>Asteroideae</taxon>
        <taxon>Heliantheae alliance</taxon>
        <taxon>Heliantheae</taxon>
        <taxon>Helianthus</taxon>
    </lineage>
</organism>
<proteinExistence type="predicted"/>
<dbReference type="GO" id="GO:0006355">
    <property type="term" value="P:regulation of DNA-templated transcription"/>
    <property type="evidence" value="ECO:0000318"/>
    <property type="project" value="GO_Central"/>
</dbReference>
<evidence type="ECO:0000259" key="7">
    <source>
        <dbReference type="Pfam" id="PF22754"/>
    </source>
</evidence>
<evidence type="ECO:0000313" key="8">
    <source>
        <dbReference type="EMBL" id="KAF5817142.1"/>
    </source>
</evidence>
<dbReference type="CDD" id="cd04873">
    <property type="entry name" value="ACT_UUR-ACR-like"/>
    <property type="match status" value="1"/>
</dbReference>